<evidence type="ECO:0000313" key="3">
    <source>
        <dbReference type="Proteomes" id="UP001595632"/>
    </source>
</evidence>
<organism evidence="2 3">
    <name type="scientific">Psychromarinibacter halotolerans</name>
    <dbReference type="NCBI Taxonomy" id="1775175"/>
    <lineage>
        <taxon>Bacteria</taxon>
        <taxon>Pseudomonadati</taxon>
        <taxon>Pseudomonadota</taxon>
        <taxon>Alphaproteobacteria</taxon>
        <taxon>Rhodobacterales</taxon>
        <taxon>Paracoccaceae</taxon>
        <taxon>Psychromarinibacter</taxon>
    </lineage>
</organism>
<protein>
    <recommendedName>
        <fullName evidence="1">DUF7742 domain-containing protein</fullName>
    </recommendedName>
</protein>
<name>A0ABV7GSK5_9RHOB</name>
<comment type="caution">
    <text evidence="2">The sequence shown here is derived from an EMBL/GenBank/DDBJ whole genome shotgun (WGS) entry which is preliminary data.</text>
</comment>
<evidence type="ECO:0000259" key="1">
    <source>
        <dbReference type="Pfam" id="PF24891"/>
    </source>
</evidence>
<dbReference type="RefSeq" id="WP_275630920.1">
    <property type="nucleotide sequence ID" value="NZ_JARGYD010000001.1"/>
</dbReference>
<sequence>MLPVLHGDVTAAARVLRGVPVTARAAVLSTLIRSATWASLYRQKHGRQHPCWGDGTLMAAALARDPAPEPGLGDADYCRCLALVLSTLARRQEEALAGQADRT</sequence>
<dbReference type="InterPro" id="IPR056644">
    <property type="entry name" value="DUF7742"/>
</dbReference>
<dbReference type="Pfam" id="PF24891">
    <property type="entry name" value="DUF7742"/>
    <property type="match status" value="1"/>
</dbReference>
<accession>A0ABV7GSK5</accession>
<proteinExistence type="predicted"/>
<keyword evidence="3" id="KW-1185">Reference proteome</keyword>
<evidence type="ECO:0000313" key="2">
    <source>
        <dbReference type="EMBL" id="MFC3143638.1"/>
    </source>
</evidence>
<reference evidence="3" key="1">
    <citation type="journal article" date="2019" name="Int. J. Syst. Evol. Microbiol.">
        <title>The Global Catalogue of Microorganisms (GCM) 10K type strain sequencing project: providing services to taxonomists for standard genome sequencing and annotation.</title>
        <authorList>
            <consortium name="The Broad Institute Genomics Platform"/>
            <consortium name="The Broad Institute Genome Sequencing Center for Infectious Disease"/>
            <person name="Wu L."/>
            <person name="Ma J."/>
        </authorList>
    </citation>
    <scope>NUCLEOTIDE SEQUENCE [LARGE SCALE GENOMIC DNA]</scope>
    <source>
        <strain evidence="3">KCTC 52366</strain>
    </source>
</reference>
<gene>
    <name evidence="2" type="ORF">ACFOGP_13025</name>
</gene>
<dbReference type="EMBL" id="JBHRTB010000010">
    <property type="protein sequence ID" value="MFC3143638.1"/>
    <property type="molecule type" value="Genomic_DNA"/>
</dbReference>
<feature type="domain" description="DUF7742" evidence="1">
    <location>
        <begin position="3"/>
        <end position="88"/>
    </location>
</feature>
<dbReference type="Proteomes" id="UP001595632">
    <property type="component" value="Unassembled WGS sequence"/>
</dbReference>